<keyword evidence="4" id="KW-1185">Reference proteome</keyword>
<sequence length="442" mass="46764">MLAIAGFATALSGPLQKGNTSMFAAERHARAERAQLFAKTDPLIAKLQRGERLSNAERRSLDLDHTRIAQLNQEIAACQEARELSAEAGRAMGDSPDSGARDDSAESRAFTAYLRSGVRGPELRAAGEASGSAGGYLVPPGWWQRLQVALKAYGGTAADFQQIETDTGQPMQWATNDPTTTVGVQQAENTLVSNVDYTFGQGTLGAYMFDSGVQLVSLQLAQDSAFNLGAFIMARVAESLGRAQAAAAISGTGSSQPLGIIPALNAASTTGSGGKYTLGTATKVNVAGATGTTGASQITELIGGTLSPASWLGVLKSVDMAYRSLGAKWYMNDTTLQNTRLITNGFGDPYYPELQDDTKPKLYGYPVVVDNNIPNLTASTPSGVIFGHLESAMVLRSVRGAGLMRLDERWADFLQVGFIGYRRFDCRSNDLRAATVVVPAAT</sequence>
<feature type="domain" description="Phage capsid-like C-terminal" evidence="2">
    <location>
        <begin position="134"/>
        <end position="431"/>
    </location>
</feature>
<reference evidence="3 4" key="1">
    <citation type="submission" date="2018-11" db="EMBL/GenBank/DDBJ databases">
        <title>Trebonia kvetii gen.nov., sp.nov., a novel acidophilic actinobacterium, and proposal of the new actinobacterial family Treboniaceae fam. nov.</title>
        <authorList>
            <person name="Rapoport D."/>
            <person name="Sagova-Mareckova M."/>
            <person name="Sedlacek I."/>
            <person name="Provaznik J."/>
            <person name="Kralova S."/>
            <person name="Pavlinic D."/>
            <person name="Benes V."/>
            <person name="Kopecky J."/>
        </authorList>
    </citation>
    <scope>NUCLEOTIDE SEQUENCE [LARGE SCALE GENOMIC DNA]</scope>
    <source>
        <strain evidence="3 4">15Tr583</strain>
    </source>
</reference>
<dbReference type="SUPFAM" id="SSF56563">
    <property type="entry name" value="Major capsid protein gp5"/>
    <property type="match status" value="1"/>
</dbReference>
<dbReference type="RefSeq" id="WP_145853875.1">
    <property type="nucleotide sequence ID" value="NZ_RPFW01000003.1"/>
</dbReference>
<evidence type="ECO:0000259" key="2">
    <source>
        <dbReference type="Pfam" id="PF05065"/>
    </source>
</evidence>
<evidence type="ECO:0000313" key="4">
    <source>
        <dbReference type="Proteomes" id="UP000460272"/>
    </source>
</evidence>
<name>A0A6P2C0J8_9ACTN</name>
<accession>A0A6P2C0J8</accession>
<protein>
    <submittedName>
        <fullName evidence="3">Phage major capsid protein</fullName>
    </submittedName>
</protein>
<proteinExistence type="predicted"/>
<dbReference type="Proteomes" id="UP000460272">
    <property type="component" value="Unassembled WGS sequence"/>
</dbReference>
<evidence type="ECO:0000313" key="3">
    <source>
        <dbReference type="EMBL" id="TVZ04005.1"/>
    </source>
</evidence>
<dbReference type="Pfam" id="PF05065">
    <property type="entry name" value="Phage_capsid"/>
    <property type="match status" value="1"/>
</dbReference>
<dbReference type="NCBIfam" id="TIGR01554">
    <property type="entry name" value="major_cap_HK97"/>
    <property type="match status" value="1"/>
</dbReference>
<evidence type="ECO:0000256" key="1">
    <source>
        <dbReference type="ARBA" id="ARBA00004328"/>
    </source>
</evidence>
<dbReference type="InterPro" id="IPR054612">
    <property type="entry name" value="Phage_capsid-like_C"/>
</dbReference>
<organism evidence="3 4">
    <name type="scientific">Trebonia kvetii</name>
    <dbReference type="NCBI Taxonomy" id="2480626"/>
    <lineage>
        <taxon>Bacteria</taxon>
        <taxon>Bacillati</taxon>
        <taxon>Actinomycetota</taxon>
        <taxon>Actinomycetes</taxon>
        <taxon>Streptosporangiales</taxon>
        <taxon>Treboniaceae</taxon>
        <taxon>Trebonia</taxon>
    </lineage>
</organism>
<comment type="subcellular location">
    <subcellularLocation>
        <location evidence="1">Virion</location>
    </subcellularLocation>
</comment>
<dbReference type="InterPro" id="IPR024455">
    <property type="entry name" value="Phage_capsid"/>
</dbReference>
<gene>
    <name evidence="3" type="ORF">EAS64_16415</name>
</gene>
<dbReference type="OrthoDB" id="9806592at2"/>
<comment type="caution">
    <text evidence="3">The sequence shown here is derived from an EMBL/GenBank/DDBJ whole genome shotgun (WGS) entry which is preliminary data.</text>
</comment>
<dbReference type="AlphaFoldDB" id="A0A6P2C0J8"/>
<dbReference type="EMBL" id="RPFW01000003">
    <property type="protein sequence ID" value="TVZ04005.1"/>
    <property type="molecule type" value="Genomic_DNA"/>
</dbReference>